<dbReference type="SUPFAM" id="SSF101941">
    <property type="entry name" value="NAC domain"/>
    <property type="match status" value="2"/>
</dbReference>
<evidence type="ECO:0000256" key="5">
    <source>
        <dbReference type="SAM" id="MobiDB-lite"/>
    </source>
</evidence>
<dbReference type="PANTHER" id="PTHR31719">
    <property type="entry name" value="NAC TRANSCRIPTION FACTOR 56"/>
    <property type="match status" value="1"/>
</dbReference>
<feature type="compositionally biased region" description="Polar residues" evidence="5">
    <location>
        <begin position="194"/>
        <end position="206"/>
    </location>
</feature>
<evidence type="ECO:0000313" key="8">
    <source>
        <dbReference type="Proteomes" id="UP001293254"/>
    </source>
</evidence>
<dbReference type="Proteomes" id="UP001293254">
    <property type="component" value="Unassembled WGS sequence"/>
</dbReference>
<name>A0AAE1XJ81_9LAMI</name>
<dbReference type="GO" id="GO:0006355">
    <property type="term" value="P:regulation of DNA-templated transcription"/>
    <property type="evidence" value="ECO:0007669"/>
    <property type="project" value="InterPro"/>
</dbReference>
<feature type="domain" description="NAC" evidence="6">
    <location>
        <begin position="277"/>
        <end position="375"/>
    </location>
</feature>
<dbReference type="PANTHER" id="PTHR31719:SF193">
    <property type="entry name" value="NAC DOMAIN-CONTAINING PROTEIN"/>
    <property type="match status" value="1"/>
</dbReference>
<dbReference type="PROSITE" id="PS51005">
    <property type="entry name" value="NAC"/>
    <property type="match status" value="2"/>
</dbReference>
<evidence type="ECO:0000256" key="2">
    <source>
        <dbReference type="ARBA" id="ARBA00023125"/>
    </source>
</evidence>
<evidence type="ECO:0000313" key="7">
    <source>
        <dbReference type="EMBL" id="KAK4412960.1"/>
    </source>
</evidence>
<dbReference type="GO" id="GO:0003677">
    <property type="term" value="F:DNA binding"/>
    <property type="evidence" value="ECO:0007669"/>
    <property type="project" value="UniProtKB-KW"/>
</dbReference>
<reference evidence="7" key="1">
    <citation type="submission" date="2020-06" db="EMBL/GenBank/DDBJ databases">
        <authorList>
            <person name="Li T."/>
            <person name="Hu X."/>
            <person name="Zhang T."/>
            <person name="Song X."/>
            <person name="Zhang H."/>
            <person name="Dai N."/>
            <person name="Sheng W."/>
            <person name="Hou X."/>
            <person name="Wei L."/>
        </authorList>
    </citation>
    <scope>NUCLEOTIDE SEQUENCE</scope>
    <source>
        <strain evidence="7">3651</strain>
        <tissue evidence="7">Leaf</tissue>
    </source>
</reference>
<dbReference type="InterPro" id="IPR003441">
    <property type="entry name" value="NAC-dom"/>
</dbReference>
<keyword evidence="2" id="KW-0238">DNA-binding</keyword>
<keyword evidence="3" id="KW-0804">Transcription</keyword>
<keyword evidence="1" id="KW-0805">Transcription regulation</keyword>
<feature type="region of interest" description="Disordered" evidence="5">
    <location>
        <begin position="188"/>
        <end position="208"/>
    </location>
</feature>
<evidence type="ECO:0000259" key="6">
    <source>
        <dbReference type="PROSITE" id="PS51005"/>
    </source>
</evidence>
<comment type="caution">
    <text evidence="7">The sequence shown here is derived from an EMBL/GenBank/DDBJ whole genome shotgun (WGS) entry which is preliminary data.</text>
</comment>
<dbReference type="EMBL" id="JACGWO010000013">
    <property type="protein sequence ID" value="KAK4412960.1"/>
    <property type="molecule type" value="Genomic_DNA"/>
</dbReference>
<feature type="domain" description="NAC" evidence="6">
    <location>
        <begin position="33"/>
        <end position="184"/>
    </location>
</feature>
<dbReference type="Gene3D" id="2.170.150.80">
    <property type="entry name" value="NAC domain"/>
    <property type="match status" value="1"/>
</dbReference>
<dbReference type="Pfam" id="PF02365">
    <property type="entry name" value="NAM"/>
    <property type="match status" value="2"/>
</dbReference>
<reference evidence="7" key="2">
    <citation type="journal article" date="2024" name="Plant">
        <title>Genomic evolution and insights into agronomic trait innovations of Sesamum species.</title>
        <authorList>
            <person name="Miao H."/>
            <person name="Wang L."/>
            <person name="Qu L."/>
            <person name="Liu H."/>
            <person name="Sun Y."/>
            <person name="Le M."/>
            <person name="Wang Q."/>
            <person name="Wei S."/>
            <person name="Zheng Y."/>
            <person name="Lin W."/>
            <person name="Duan Y."/>
            <person name="Cao H."/>
            <person name="Xiong S."/>
            <person name="Wang X."/>
            <person name="Wei L."/>
            <person name="Li C."/>
            <person name="Ma Q."/>
            <person name="Ju M."/>
            <person name="Zhao R."/>
            <person name="Li G."/>
            <person name="Mu C."/>
            <person name="Tian Q."/>
            <person name="Mei H."/>
            <person name="Zhang T."/>
            <person name="Gao T."/>
            <person name="Zhang H."/>
        </authorList>
    </citation>
    <scope>NUCLEOTIDE SEQUENCE</scope>
    <source>
        <strain evidence="7">3651</strain>
    </source>
</reference>
<evidence type="ECO:0000256" key="3">
    <source>
        <dbReference type="ARBA" id="ARBA00023163"/>
    </source>
</evidence>
<gene>
    <name evidence="7" type="ORF">Salat_2943200</name>
</gene>
<dbReference type="InterPro" id="IPR036093">
    <property type="entry name" value="NAC_dom_sf"/>
</dbReference>
<organism evidence="7 8">
    <name type="scientific">Sesamum alatum</name>
    <dbReference type="NCBI Taxonomy" id="300844"/>
    <lineage>
        <taxon>Eukaryota</taxon>
        <taxon>Viridiplantae</taxon>
        <taxon>Streptophyta</taxon>
        <taxon>Embryophyta</taxon>
        <taxon>Tracheophyta</taxon>
        <taxon>Spermatophyta</taxon>
        <taxon>Magnoliopsida</taxon>
        <taxon>eudicotyledons</taxon>
        <taxon>Gunneridae</taxon>
        <taxon>Pentapetalae</taxon>
        <taxon>asterids</taxon>
        <taxon>lamiids</taxon>
        <taxon>Lamiales</taxon>
        <taxon>Pedaliaceae</taxon>
        <taxon>Sesamum</taxon>
    </lineage>
</organism>
<protein>
    <submittedName>
        <fullName evidence="7">NAC domain-containing protein JA2</fullName>
    </submittedName>
</protein>
<sequence>MESKGKEIQRAVSLPYGVDGSIYNSAEKYVLSLPLGFKFRPTDAELVEAYLIKKIKNQPLPLNRFRDVDLYRFATPEALTENYLLIKESEWYFFTPRFKKYANGDRPNRGTPGGYWKATGADVIIHSHGLMIGKKRTLCFYAGKPMAGKKTNWIMHEYRVDKLASKPANGMKLDDWVLCKVFKRNVGKKDSESAPPSRNQTQQEAAHQNVGLPHSIHFPGMLPTPNNFVNSDTTNQYGIVDHQQQQRAAEMESKAEEIQHDGEDGSIYNSEEEYLSIPPGFMFRPTDAVVVEAYLIKKIKNQPLPLNRIRDVDLYRFATPEALTGGGTVAGFAGGGWQRRDGRWGKSGAWLWRAAVENSKRGRATGWAELFWARR</sequence>
<accession>A0AAE1XJ81</accession>
<evidence type="ECO:0000256" key="1">
    <source>
        <dbReference type="ARBA" id="ARBA00023015"/>
    </source>
</evidence>
<keyword evidence="8" id="KW-1185">Reference proteome</keyword>
<dbReference type="AlphaFoldDB" id="A0AAE1XJ81"/>
<evidence type="ECO:0000256" key="4">
    <source>
        <dbReference type="ARBA" id="ARBA00023242"/>
    </source>
</evidence>
<proteinExistence type="predicted"/>
<keyword evidence="4" id="KW-0539">Nucleus</keyword>